<dbReference type="Pfam" id="PF13359">
    <property type="entry name" value="DDE_Tnp_4"/>
    <property type="match status" value="1"/>
</dbReference>
<evidence type="ECO:0000256" key="1">
    <source>
        <dbReference type="ARBA" id="ARBA00001968"/>
    </source>
</evidence>
<keyword evidence="5" id="KW-1185">Reference proteome</keyword>
<organism evidence="4 5">
    <name type="scientific">Phytophthora citrophthora</name>
    <dbReference type="NCBI Taxonomy" id="4793"/>
    <lineage>
        <taxon>Eukaryota</taxon>
        <taxon>Sar</taxon>
        <taxon>Stramenopiles</taxon>
        <taxon>Oomycota</taxon>
        <taxon>Peronosporomycetes</taxon>
        <taxon>Peronosporales</taxon>
        <taxon>Peronosporaceae</taxon>
        <taxon>Phytophthora</taxon>
    </lineage>
</organism>
<dbReference type="PANTHER" id="PTHR34615:SF1">
    <property type="entry name" value="PX DOMAIN-CONTAINING PROTEIN"/>
    <property type="match status" value="1"/>
</dbReference>
<comment type="caution">
    <text evidence="4">The sequence shown here is derived from an EMBL/GenBank/DDBJ whole genome shotgun (WGS) entry which is preliminary data.</text>
</comment>
<gene>
    <name evidence="4" type="ORF">P3T76_002661</name>
</gene>
<dbReference type="GO" id="GO:0046872">
    <property type="term" value="F:metal ion binding"/>
    <property type="evidence" value="ECO:0007669"/>
    <property type="project" value="UniProtKB-KW"/>
</dbReference>
<evidence type="ECO:0000313" key="5">
    <source>
        <dbReference type="Proteomes" id="UP001259832"/>
    </source>
</evidence>
<reference evidence="4" key="1">
    <citation type="submission" date="2023-08" db="EMBL/GenBank/DDBJ databases">
        <title>Reference Genome Resource for the Citrus Pathogen Phytophthora citrophthora.</title>
        <authorList>
            <person name="Moller H."/>
            <person name="Coetzee B."/>
            <person name="Rose L.J."/>
            <person name="Van Niekerk J.M."/>
        </authorList>
    </citation>
    <scope>NUCLEOTIDE SEQUENCE</scope>
    <source>
        <strain evidence="4">STE-U-9442</strain>
    </source>
</reference>
<keyword evidence="2" id="KW-0479">Metal-binding</keyword>
<feature type="domain" description="DDE Tnp4" evidence="3">
    <location>
        <begin position="222"/>
        <end position="310"/>
    </location>
</feature>
<accession>A0AAD9GWS5</accession>
<sequence length="336" mass="38332">MGGVPSHEHHLQQRTKQSLVRGIVQTTREVHRYTCTIINCRLAVVFKNDLKMDSESSSSEDEALVIVALLAGEEKDSVWRDKFRFEKNEILQLVEYLGLEDPFPTTQRYSTSAFEALSIFLRRMAYPARLSDLEDLFGRDTTTISSISNAVLDTIYNKFHGLLQFDDKRLTTATLSAYANAIHAKGAPLKMCVGFIDGTVRGTCRPQKNQRYMFNVNLFARTHHDAFILYESKLLDVATPYLTANDKRFVFYGDPAYGQQEHIIAPFKGASLSEDEQEFNKRMSSVRVSVEWGFGKIVRYWAFIDFSIKTEGLSSAFGKDVCCWCFLDKCPHLHAR</sequence>
<protein>
    <recommendedName>
        <fullName evidence="3">DDE Tnp4 domain-containing protein</fullName>
    </recommendedName>
</protein>
<dbReference type="AlphaFoldDB" id="A0AAD9GWS5"/>
<dbReference type="PANTHER" id="PTHR34615">
    <property type="entry name" value="PX DOMAIN-CONTAINING PROTEIN"/>
    <property type="match status" value="1"/>
</dbReference>
<proteinExistence type="predicted"/>
<evidence type="ECO:0000313" key="4">
    <source>
        <dbReference type="EMBL" id="KAK1945613.1"/>
    </source>
</evidence>
<dbReference type="Proteomes" id="UP001259832">
    <property type="component" value="Unassembled WGS sequence"/>
</dbReference>
<dbReference type="InterPro" id="IPR027806">
    <property type="entry name" value="HARBI1_dom"/>
</dbReference>
<evidence type="ECO:0000256" key="2">
    <source>
        <dbReference type="ARBA" id="ARBA00022723"/>
    </source>
</evidence>
<dbReference type="EMBL" id="JASMQC010000004">
    <property type="protein sequence ID" value="KAK1945613.1"/>
    <property type="molecule type" value="Genomic_DNA"/>
</dbReference>
<comment type="cofactor">
    <cofactor evidence="1">
        <name>a divalent metal cation</name>
        <dbReference type="ChEBI" id="CHEBI:60240"/>
    </cofactor>
</comment>
<name>A0AAD9GWS5_9STRA</name>
<evidence type="ECO:0000259" key="3">
    <source>
        <dbReference type="Pfam" id="PF13359"/>
    </source>
</evidence>